<evidence type="ECO:0000313" key="2">
    <source>
        <dbReference type="Proteomes" id="UP000799118"/>
    </source>
</evidence>
<keyword evidence="2" id="KW-1185">Reference proteome</keyword>
<dbReference type="EMBL" id="ML769647">
    <property type="protein sequence ID" value="KAE9390758.1"/>
    <property type="molecule type" value="Genomic_DNA"/>
</dbReference>
<name>A0A6A4GYC1_9AGAR</name>
<proteinExistence type="predicted"/>
<dbReference type="AlphaFoldDB" id="A0A6A4GYC1"/>
<evidence type="ECO:0008006" key="3">
    <source>
        <dbReference type="Google" id="ProtNLM"/>
    </source>
</evidence>
<sequence length="447" mass="50251">MRCENCNRGSFQPRVVISSIQGLLRLHHGHGTCNLDSSKIQQVLTDGEKDLADYATEISFLRSKILFIETKMENLRNHPGRMQVSLPDDILRLICYKKGDIVPPLQLSAVCSHWQSIMMSTALPLDHDLFILRCLSIRPLSHSVVQLYLERSKEALLDVSVSTRWNVVSLTGKRNHPAFQPLLDHSHRWRNVQFNGREALSLLHETASFYPALKSLGLFSDDLHQPMDFGVMPKLHSLTLYGLSSPLISVSSEAELPVHVVHGGVQTLKMFFPGLTSLHIEVAPDSPSEPWPATAMSAFFERSRFNLTVLSFTGVSMILLLHGITLHFPVTHTFISTLHAFQPNHAHCSAARLLPNLERLSLHARSEFNELTFVEMVTSRWIPDATYAKEIGVVCLRRVEARIGDDEYIGTTLEMTVDAKKLSPLKVLEQQGLIVDVINNGKYVEID</sequence>
<organism evidence="1 2">
    <name type="scientific">Gymnopus androsaceus JB14</name>
    <dbReference type="NCBI Taxonomy" id="1447944"/>
    <lineage>
        <taxon>Eukaryota</taxon>
        <taxon>Fungi</taxon>
        <taxon>Dikarya</taxon>
        <taxon>Basidiomycota</taxon>
        <taxon>Agaricomycotina</taxon>
        <taxon>Agaricomycetes</taxon>
        <taxon>Agaricomycetidae</taxon>
        <taxon>Agaricales</taxon>
        <taxon>Marasmiineae</taxon>
        <taxon>Omphalotaceae</taxon>
        <taxon>Gymnopus</taxon>
    </lineage>
</organism>
<dbReference type="OrthoDB" id="3022400at2759"/>
<evidence type="ECO:0000313" key="1">
    <source>
        <dbReference type="EMBL" id="KAE9390758.1"/>
    </source>
</evidence>
<reference evidence="1" key="1">
    <citation type="journal article" date="2019" name="Environ. Microbiol.">
        <title>Fungal ecological strategies reflected in gene transcription - a case study of two litter decomposers.</title>
        <authorList>
            <person name="Barbi F."/>
            <person name="Kohler A."/>
            <person name="Barry K."/>
            <person name="Baskaran P."/>
            <person name="Daum C."/>
            <person name="Fauchery L."/>
            <person name="Ihrmark K."/>
            <person name="Kuo A."/>
            <person name="LaButti K."/>
            <person name="Lipzen A."/>
            <person name="Morin E."/>
            <person name="Grigoriev I.V."/>
            <person name="Henrissat B."/>
            <person name="Lindahl B."/>
            <person name="Martin F."/>
        </authorList>
    </citation>
    <scope>NUCLEOTIDE SEQUENCE</scope>
    <source>
        <strain evidence="1">JB14</strain>
    </source>
</reference>
<gene>
    <name evidence="1" type="ORF">BT96DRAFT_925674</name>
</gene>
<protein>
    <recommendedName>
        <fullName evidence="3">F-box domain-containing protein</fullName>
    </recommendedName>
</protein>
<accession>A0A6A4GYC1</accession>
<dbReference type="Proteomes" id="UP000799118">
    <property type="component" value="Unassembled WGS sequence"/>
</dbReference>